<keyword evidence="2" id="KW-1185">Reference proteome</keyword>
<dbReference type="AlphaFoldDB" id="D7EJP2"/>
<dbReference type="Proteomes" id="UP000007266">
    <property type="component" value="Linkage group 1"/>
</dbReference>
<protein>
    <submittedName>
        <fullName evidence="1">Uncharacterized protein</fullName>
    </submittedName>
</protein>
<gene>
    <name evidence="1" type="primary">GLEAN_01871</name>
    <name evidence="1" type="ORF">TcasGA2_TC001871</name>
</gene>
<evidence type="ECO:0000313" key="1">
    <source>
        <dbReference type="EMBL" id="EFA12808.1"/>
    </source>
</evidence>
<sequence>MADRGFLVKTTPNRDICRPLNGKSVHKAHFSPKPNIDAYAPLSDNDKWTRFQTKTIIIAEGVSKNFRNKSVVFAMKQFHNSSGIFRVFQKVNNLMMIEDKTAKEPKSLLTGGIPFLAIYRYVFISLNRVDCGVGSGKPVQTPTVGPTGVARSPLRLGLNCPSAPLEPLREHTAEVLTRFIKPSPLQQLPRRPRKSHPAFLTWRKYCT</sequence>
<proteinExistence type="predicted"/>
<reference evidence="1 2" key="1">
    <citation type="journal article" date="2008" name="Nature">
        <title>The genome of the model beetle and pest Tribolium castaneum.</title>
        <authorList>
            <consortium name="Tribolium Genome Sequencing Consortium"/>
            <person name="Richards S."/>
            <person name="Gibbs R.A."/>
            <person name="Weinstock G.M."/>
            <person name="Brown S.J."/>
            <person name="Denell R."/>
            <person name="Beeman R.W."/>
            <person name="Gibbs R."/>
            <person name="Beeman R.W."/>
            <person name="Brown S.J."/>
            <person name="Bucher G."/>
            <person name="Friedrich M."/>
            <person name="Grimmelikhuijzen C.J."/>
            <person name="Klingler M."/>
            <person name="Lorenzen M."/>
            <person name="Richards S."/>
            <person name="Roth S."/>
            <person name="Schroder R."/>
            <person name="Tautz D."/>
            <person name="Zdobnov E.M."/>
            <person name="Muzny D."/>
            <person name="Gibbs R.A."/>
            <person name="Weinstock G.M."/>
            <person name="Attaway T."/>
            <person name="Bell S."/>
            <person name="Buhay C.J."/>
            <person name="Chandrabose M.N."/>
            <person name="Chavez D."/>
            <person name="Clerk-Blankenburg K.P."/>
            <person name="Cree A."/>
            <person name="Dao M."/>
            <person name="Davis C."/>
            <person name="Chacko J."/>
            <person name="Dinh H."/>
            <person name="Dugan-Rocha S."/>
            <person name="Fowler G."/>
            <person name="Garner T.T."/>
            <person name="Garnes J."/>
            <person name="Gnirke A."/>
            <person name="Hawes A."/>
            <person name="Hernandez J."/>
            <person name="Hines S."/>
            <person name="Holder M."/>
            <person name="Hume J."/>
            <person name="Jhangiani S.N."/>
            <person name="Joshi V."/>
            <person name="Khan Z.M."/>
            <person name="Jackson L."/>
            <person name="Kovar C."/>
            <person name="Kowis A."/>
            <person name="Lee S."/>
            <person name="Lewis L.R."/>
            <person name="Margolis J."/>
            <person name="Morgan M."/>
            <person name="Nazareth L.V."/>
            <person name="Nguyen N."/>
            <person name="Okwuonu G."/>
            <person name="Parker D."/>
            <person name="Richards S."/>
            <person name="Ruiz S.J."/>
            <person name="Santibanez J."/>
            <person name="Savard J."/>
            <person name="Scherer S.E."/>
            <person name="Schneider B."/>
            <person name="Sodergren E."/>
            <person name="Tautz D."/>
            <person name="Vattahil S."/>
            <person name="Villasana D."/>
            <person name="White C.S."/>
            <person name="Wright R."/>
            <person name="Park Y."/>
            <person name="Beeman R.W."/>
            <person name="Lord J."/>
            <person name="Oppert B."/>
            <person name="Lorenzen M."/>
            <person name="Brown S."/>
            <person name="Wang L."/>
            <person name="Savard J."/>
            <person name="Tautz D."/>
            <person name="Richards S."/>
            <person name="Weinstock G."/>
            <person name="Gibbs R.A."/>
            <person name="Liu Y."/>
            <person name="Worley K."/>
            <person name="Weinstock G."/>
            <person name="Elsik C.G."/>
            <person name="Reese J.T."/>
            <person name="Elhaik E."/>
            <person name="Landan G."/>
            <person name="Graur D."/>
            <person name="Arensburger P."/>
            <person name="Atkinson P."/>
            <person name="Beeman R.W."/>
            <person name="Beidler J."/>
            <person name="Brown S.J."/>
            <person name="Demuth J.P."/>
            <person name="Drury D.W."/>
            <person name="Du Y.Z."/>
            <person name="Fujiwara H."/>
            <person name="Lorenzen M."/>
            <person name="Maselli V."/>
            <person name="Osanai M."/>
            <person name="Park Y."/>
            <person name="Robertson H.M."/>
            <person name="Tu Z."/>
            <person name="Wang J.J."/>
            <person name="Wang S."/>
            <person name="Richards S."/>
            <person name="Song H."/>
            <person name="Zhang L."/>
            <person name="Sodergren E."/>
            <person name="Werner D."/>
            <person name="Stanke M."/>
            <person name="Morgenstern B."/>
            <person name="Solovyev V."/>
            <person name="Kosarev P."/>
            <person name="Brown G."/>
            <person name="Chen H.C."/>
            <person name="Ermolaeva O."/>
            <person name="Hlavina W."/>
            <person name="Kapustin Y."/>
            <person name="Kiryutin B."/>
            <person name="Kitts P."/>
            <person name="Maglott D."/>
            <person name="Pruitt K."/>
            <person name="Sapojnikov V."/>
            <person name="Souvorov A."/>
            <person name="Mackey A.J."/>
            <person name="Waterhouse R.M."/>
            <person name="Wyder S."/>
            <person name="Zdobnov E.M."/>
            <person name="Zdobnov E.M."/>
            <person name="Wyder S."/>
            <person name="Kriventseva E.V."/>
            <person name="Kadowaki T."/>
            <person name="Bork P."/>
            <person name="Aranda M."/>
            <person name="Bao R."/>
            <person name="Beermann A."/>
            <person name="Berns N."/>
            <person name="Bolognesi R."/>
            <person name="Bonneton F."/>
            <person name="Bopp D."/>
            <person name="Brown S.J."/>
            <person name="Bucher G."/>
            <person name="Butts T."/>
            <person name="Chaumot A."/>
            <person name="Denell R.E."/>
            <person name="Ferrier D.E."/>
            <person name="Friedrich M."/>
            <person name="Gordon C.M."/>
            <person name="Jindra M."/>
            <person name="Klingler M."/>
            <person name="Lan Q."/>
            <person name="Lattorff H.M."/>
            <person name="Laudet V."/>
            <person name="von Levetsow C."/>
            <person name="Liu Z."/>
            <person name="Lutz R."/>
            <person name="Lynch J.A."/>
            <person name="da Fonseca R.N."/>
            <person name="Posnien N."/>
            <person name="Reuter R."/>
            <person name="Roth S."/>
            <person name="Savard J."/>
            <person name="Schinko J.B."/>
            <person name="Schmitt C."/>
            <person name="Schoppmeier M."/>
            <person name="Schroder R."/>
            <person name="Shippy T.D."/>
            <person name="Simonnet F."/>
            <person name="Marques-Souza H."/>
            <person name="Tautz D."/>
            <person name="Tomoyasu Y."/>
            <person name="Trauner J."/>
            <person name="Van der Zee M."/>
            <person name="Vervoort M."/>
            <person name="Wittkopp N."/>
            <person name="Wimmer E.A."/>
            <person name="Yang X."/>
            <person name="Jones A.K."/>
            <person name="Sattelle D.B."/>
            <person name="Ebert P.R."/>
            <person name="Nelson D."/>
            <person name="Scott J.G."/>
            <person name="Beeman R.W."/>
            <person name="Muthukrishnan S."/>
            <person name="Kramer K.J."/>
            <person name="Arakane Y."/>
            <person name="Beeman R.W."/>
            <person name="Zhu Q."/>
            <person name="Hogenkamp D."/>
            <person name="Dixit R."/>
            <person name="Oppert B."/>
            <person name="Jiang H."/>
            <person name="Zou Z."/>
            <person name="Marshall J."/>
            <person name="Elpidina E."/>
            <person name="Vinokurov K."/>
            <person name="Oppert C."/>
            <person name="Zou Z."/>
            <person name="Evans J."/>
            <person name="Lu Z."/>
            <person name="Zhao P."/>
            <person name="Sumathipala N."/>
            <person name="Altincicek B."/>
            <person name="Vilcinskas A."/>
            <person name="Williams M."/>
            <person name="Hultmark D."/>
            <person name="Hetru C."/>
            <person name="Jiang H."/>
            <person name="Grimmelikhuijzen C.J."/>
            <person name="Hauser F."/>
            <person name="Cazzamali G."/>
            <person name="Williamson M."/>
            <person name="Park Y."/>
            <person name="Li B."/>
            <person name="Tanaka Y."/>
            <person name="Predel R."/>
            <person name="Neupert S."/>
            <person name="Schachtner J."/>
            <person name="Verleyen P."/>
            <person name="Raible F."/>
            <person name="Bork P."/>
            <person name="Friedrich M."/>
            <person name="Walden K.K."/>
            <person name="Robertson H.M."/>
            <person name="Angeli S."/>
            <person name="Foret S."/>
            <person name="Bucher G."/>
            <person name="Schuetz S."/>
            <person name="Maleszka R."/>
            <person name="Wimmer E.A."/>
            <person name="Beeman R.W."/>
            <person name="Lorenzen M."/>
            <person name="Tomoyasu Y."/>
            <person name="Miller S.C."/>
            <person name="Grossmann D."/>
            <person name="Bucher G."/>
        </authorList>
    </citation>
    <scope>NUCLEOTIDE SEQUENCE [LARGE SCALE GENOMIC DNA]</scope>
    <source>
        <strain evidence="1 2">Georgia GA2</strain>
    </source>
</reference>
<dbReference type="HOGENOM" id="CLU_1327899_0_0_1"/>
<evidence type="ECO:0000313" key="2">
    <source>
        <dbReference type="Proteomes" id="UP000007266"/>
    </source>
</evidence>
<dbReference type="EMBL" id="KQ971307">
    <property type="protein sequence ID" value="EFA12808.1"/>
    <property type="molecule type" value="Genomic_DNA"/>
</dbReference>
<accession>D7EJP2</accession>
<dbReference type="InParanoid" id="D7EJP2"/>
<organism evidence="1 2">
    <name type="scientific">Tribolium castaneum</name>
    <name type="common">Red flour beetle</name>
    <dbReference type="NCBI Taxonomy" id="7070"/>
    <lineage>
        <taxon>Eukaryota</taxon>
        <taxon>Metazoa</taxon>
        <taxon>Ecdysozoa</taxon>
        <taxon>Arthropoda</taxon>
        <taxon>Hexapoda</taxon>
        <taxon>Insecta</taxon>
        <taxon>Pterygota</taxon>
        <taxon>Neoptera</taxon>
        <taxon>Endopterygota</taxon>
        <taxon>Coleoptera</taxon>
        <taxon>Polyphaga</taxon>
        <taxon>Cucujiformia</taxon>
        <taxon>Tenebrionidae</taxon>
        <taxon>Tenebrionidae incertae sedis</taxon>
        <taxon>Tribolium</taxon>
    </lineage>
</organism>
<name>D7EJP2_TRICA</name>
<reference evidence="1 2" key="2">
    <citation type="journal article" date="2010" name="Nucleic Acids Res.">
        <title>BeetleBase in 2010: revisions to provide comprehensive genomic information for Tribolium castaneum.</title>
        <authorList>
            <person name="Kim H.S."/>
            <person name="Murphy T."/>
            <person name="Xia J."/>
            <person name="Caragea D."/>
            <person name="Park Y."/>
            <person name="Beeman R.W."/>
            <person name="Lorenzen M.D."/>
            <person name="Butcher S."/>
            <person name="Manak J.R."/>
            <person name="Brown S.J."/>
        </authorList>
    </citation>
    <scope>GENOME REANNOTATION</scope>
    <source>
        <strain evidence="1 2">Georgia GA2</strain>
    </source>
</reference>